<accession>A0A9D4NCE4</accession>
<dbReference type="InterPro" id="IPR027417">
    <property type="entry name" value="P-loop_NTPase"/>
</dbReference>
<reference evidence="2" key="2">
    <citation type="submission" date="2020-11" db="EMBL/GenBank/DDBJ databases">
        <authorList>
            <person name="McCartney M.A."/>
            <person name="Auch B."/>
            <person name="Kono T."/>
            <person name="Mallez S."/>
            <person name="Becker A."/>
            <person name="Gohl D.M."/>
            <person name="Silverstein K.A.T."/>
            <person name="Koren S."/>
            <person name="Bechman K.B."/>
            <person name="Herman A."/>
            <person name="Abrahante J.E."/>
            <person name="Garbe J."/>
        </authorList>
    </citation>
    <scope>NUCLEOTIDE SEQUENCE</scope>
    <source>
        <strain evidence="2">Duluth1</strain>
        <tissue evidence="2">Whole animal</tissue>
    </source>
</reference>
<evidence type="ECO:0008006" key="4">
    <source>
        <dbReference type="Google" id="ProtNLM"/>
    </source>
</evidence>
<dbReference type="Gene3D" id="3.40.50.300">
    <property type="entry name" value="P-loop containing nucleotide triphosphate hydrolases"/>
    <property type="match status" value="1"/>
</dbReference>
<feature type="region of interest" description="Disordered" evidence="1">
    <location>
        <begin position="189"/>
        <end position="216"/>
    </location>
</feature>
<organism evidence="2 3">
    <name type="scientific">Dreissena polymorpha</name>
    <name type="common">Zebra mussel</name>
    <name type="synonym">Mytilus polymorpha</name>
    <dbReference type="NCBI Taxonomy" id="45954"/>
    <lineage>
        <taxon>Eukaryota</taxon>
        <taxon>Metazoa</taxon>
        <taxon>Spiralia</taxon>
        <taxon>Lophotrochozoa</taxon>
        <taxon>Mollusca</taxon>
        <taxon>Bivalvia</taxon>
        <taxon>Autobranchia</taxon>
        <taxon>Heteroconchia</taxon>
        <taxon>Euheterodonta</taxon>
        <taxon>Imparidentia</taxon>
        <taxon>Neoheterodontei</taxon>
        <taxon>Myida</taxon>
        <taxon>Dreissenoidea</taxon>
        <taxon>Dreissenidae</taxon>
        <taxon>Dreissena</taxon>
    </lineage>
</organism>
<proteinExistence type="predicted"/>
<evidence type="ECO:0000313" key="3">
    <source>
        <dbReference type="Proteomes" id="UP000828390"/>
    </source>
</evidence>
<comment type="caution">
    <text evidence="2">The sequence shown here is derived from an EMBL/GenBank/DDBJ whole genome shotgun (WGS) entry which is preliminary data.</text>
</comment>
<keyword evidence="3" id="KW-1185">Reference proteome</keyword>
<evidence type="ECO:0000313" key="2">
    <source>
        <dbReference type="EMBL" id="KAH3891219.1"/>
    </source>
</evidence>
<evidence type="ECO:0000256" key="1">
    <source>
        <dbReference type="SAM" id="MobiDB-lite"/>
    </source>
</evidence>
<dbReference type="Proteomes" id="UP000828390">
    <property type="component" value="Unassembled WGS sequence"/>
</dbReference>
<name>A0A9D4NCE4_DREPO</name>
<feature type="region of interest" description="Disordered" evidence="1">
    <location>
        <begin position="1"/>
        <end position="22"/>
    </location>
</feature>
<dbReference type="OrthoDB" id="5829348at2759"/>
<feature type="compositionally biased region" description="Basic and acidic residues" evidence="1">
    <location>
        <begin position="201"/>
        <end position="216"/>
    </location>
</feature>
<reference evidence="2" key="1">
    <citation type="journal article" date="2019" name="bioRxiv">
        <title>The Genome of the Zebra Mussel, Dreissena polymorpha: A Resource for Invasive Species Research.</title>
        <authorList>
            <person name="McCartney M.A."/>
            <person name="Auch B."/>
            <person name="Kono T."/>
            <person name="Mallez S."/>
            <person name="Zhang Y."/>
            <person name="Obille A."/>
            <person name="Becker A."/>
            <person name="Abrahante J.E."/>
            <person name="Garbe J."/>
            <person name="Badalamenti J.P."/>
            <person name="Herman A."/>
            <person name="Mangelson H."/>
            <person name="Liachko I."/>
            <person name="Sullivan S."/>
            <person name="Sone E.D."/>
            <person name="Koren S."/>
            <person name="Silverstein K.A.T."/>
            <person name="Beckman K.B."/>
            <person name="Gohl D.M."/>
        </authorList>
    </citation>
    <scope>NUCLEOTIDE SEQUENCE</scope>
    <source>
        <strain evidence="2">Duluth1</strain>
        <tissue evidence="2">Whole animal</tissue>
    </source>
</reference>
<protein>
    <recommendedName>
        <fullName evidence="4">Adenylate kinase</fullName>
    </recommendedName>
</protein>
<dbReference type="EMBL" id="JAIWYP010000001">
    <property type="protein sequence ID" value="KAH3891219.1"/>
    <property type="molecule type" value="Genomic_DNA"/>
</dbReference>
<dbReference type="AlphaFoldDB" id="A0A9D4NCE4"/>
<feature type="compositionally biased region" description="Low complexity" evidence="1">
    <location>
        <begin position="189"/>
        <end position="198"/>
    </location>
</feature>
<gene>
    <name evidence="2" type="ORF">DPMN_015309</name>
</gene>
<sequence>MGCGGSKTSDKGQNSDDGNETKIVQPEISIKIGNEVRLLEKKPRIVIVFGGPRTKKGRKLDNLANAFDMEVVNVENCILQTLAKKVENPDQDNIVMMVQELLKSQDGLLRLDGVLRMVSKAISQCNQNKIILVDLMPNLTWMLRNKNFIKECSLEFTNFQDQYPISFVLNFMITKEKLEAQAAKQTTAEQASKTAQQKNAKKIESPKQSDEADSSRTQKRILLYEESIKHFMEYFETRNKIVSIDVSSGAEDAIWAKLCEFFSKFDCQSRRIVESVIIFGFGERELSEIDMSRYNVTNVKLKDFIKEGSSSPEEIIMELCHCIDDSAPPKRVFAVDLSDTGISKDLPKSKSIKQIQFTEAGDQCKMSRYCSRNISVKGDSMTLQAVASVNNEVCLFTKSVPHDLCKWIAQTLFEGRNKKQRS</sequence>